<gene>
    <name evidence="2" type="primary">Ttn_36</name>
    <name evidence="2" type="ORF">CM83_9156</name>
</gene>
<dbReference type="InterPro" id="IPR036179">
    <property type="entry name" value="Ig-like_dom_sf"/>
</dbReference>
<feature type="non-terminal residue" evidence="2">
    <location>
        <position position="106"/>
    </location>
</feature>
<evidence type="ECO:0000313" key="2">
    <source>
        <dbReference type="EMBL" id="JAG04200.1"/>
    </source>
</evidence>
<reference evidence="2" key="2">
    <citation type="submission" date="2014-07" db="EMBL/GenBank/DDBJ databases">
        <authorList>
            <person name="Hull J."/>
        </authorList>
    </citation>
    <scope>NUCLEOTIDE SEQUENCE</scope>
</reference>
<feature type="domain" description="Ig-like" evidence="1">
    <location>
        <begin position="26"/>
        <end position="106"/>
    </location>
</feature>
<sequence>MKFSNRTFKLLMEVCTVLDLLLVVVAEFKILTEGLTIKVNEGITVQLPCQVDDPKAVVEWTKGDFPLYFGTEKLIHNDRYCLDSSTSTLIITYVNKGDADQFHCKV</sequence>
<proteinExistence type="predicted"/>
<dbReference type="PROSITE" id="PS50835">
    <property type="entry name" value="IG_LIKE"/>
    <property type="match status" value="1"/>
</dbReference>
<organism evidence="2">
    <name type="scientific">Lygus hesperus</name>
    <name type="common">Western plant bug</name>
    <dbReference type="NCBI Taxonomy" id="30085"/>
    <lineage>
        <taxon>Eukaryota</taxon>
        <taxon>Metazoa</taxon>
        <taxon>Ecdysozoa</taxon>
        <taxon>Arthropoda</taxon>
        <taxon>Hexapoda</taxon>
        <taxon>Insecta</taxon>
        <taxon>Pterygota</taxon>
        <taxon>Neoptera</taxon>
        <taxon>Paraneoptera</taxon>
        <taxon>Hemiptera</taxon>
        <taxon>Heteroptera</taxon>
        <taxon>Panheteroptera</taxon>
        <taxon>Cimicomorpha</taxon>
        <taxon>Miridae</taxon>
        <taxon>Mirini</taxon>
        <taxon>Lygus</taxon>
    </lineage>
</organism>
<dbReference type="CDD" id="cd00096">
    <property type="entry name" value="Ig"/>
    <property type="match status" value="1"/>
</dbReference>
<accession>A0A0A9WH68</accession>
<evidence type="ECO:0000259" key="1">
    <source>
        <dbReference type="PROSITE" id="PS50835"/>
    </source>
</evidence>
<reference evidence="2" key="1">
    <citation type="journal article" date="2014" name="PLoS ONE">
        <title>Transcriptome-Based Identification of ABC Transporters in the Western Tarnished Plant Bug Lygus hesperus.</title>
        <authorList>
            <person name="Hull J.J."/>
            <person name="Chaney K."/>
            <person name="Geib S.M."/>
            <person name="Fabrick J.A."/>
            <person name="Brent C.S."/>
            <person name="Walsh D."/>
            <person name="Lavine L.C."/>
        </authorList>
    </citation>
    <scope>NUCLEOTIDE SEQUENCE</scope>
</reference>
<dbReference type="InterPro" id="IPR007110">
    <property type="entry name" value="Ig-like_dom"/>
</dbReference>
<dbReference type="Pfam" id="PF07679">
    <property type="entry name" value="I-set"/>
    <property type="match status" value="1"/>
</dbReference>
<dbReference type="InterPro" id="IPR013098">
    <property type="entry name" value="Ig_I-set"/>
</dbReference>
<dbReference type="Gene3D" id="2.60.40.10">
    <property type="entry name" value="Immunoglobulins"/>
    <property type="match status" value="1"/>
</dbReference>
<protein>
    <submittedName>
        <fullName evidence="2">Titin</fullName>
    </submittedName>
</protein>
<name>A0A0A9WH68_LYGHE</name>
<dbReference type="AlphaFoldDB" id="A0A0A9WH68"/>
<dbReference type="SUPFAM" id="SSF48726">
    <property type="entry name" value="Immunoglobulin"/>
    <property type="match status" value="1"/>
</dbReference>
<dbReference type="InterPro" id="IPR013783">
    <property type="entry name" value="Ig-like_fold"/>
</dbReference>
<dbReference type="EMBL" id="GBHO01039404">
    <property type="protein sequence ID" value="JAG04200.1"/>
    <property type="molecule type" value="Transcribed_RNA"/>
</dbReference>